<evidence type="ECO:0000256" key="5">
    <source>
        <dbReference type="ARBA" id="ARBA00022898"/>
    </source>
</evidence>
<dbReference type="Gene3D" id="3.90.1150.10">
    <property type="entry name" value="Aspartate Aminotransferase, domain 1"/>
    <property type="match status" value="1"/>
</dbReference>
<evidence type="ECO:0000256" key="7">
    <source>
        <dbReference type="RuleBase" id="RU004504"/>
    </source>
</evidence>
<evidence type="ECO:0000259" key="8">
    <source>
        <dbReference type="Pfam" id="PF00266"/>
    </source>
</evidence>
<dbReference type="RefSeq" id="WP_035196160.1">
    <property type="nucleotide sequence ID" value="NZ_JJRY01000010.1"/>
</dbReference>
<dbReference type="EC" id="2.8.1.7" evidence="3"/>
<dbReference type="PATRIC" id="fig|1348973.3.peg.2692"/>
<reference evidence="9 10" key="1">
    <citation type="submission" date="2014-04" db="EMBL/GenBank/DDBJ databases">
        <title>Draft genome sequence of Bacillus azotoformans MEV2011, a (co-) denitrifying strain unable to grow in the presence of oxygen.</title>
        <authorList>
            <person name="Nielsen M."/>
            <person name="Schreiber L."/>
            <person name="Finster K."/>
            <person name="Schramm A."/>
        </authorList>
    </citation>
    <scope>NUCLEOTIDE SEQUENCE [LARGE SCALE GENOMIC DNA]</scope>
    <source>
        <strain evidence="9 10">MEV2011</strain>
    </source>
</reference>
<comment type="similarity">
    <text evidence="2">Belongs to the class-V pyridoxal-phosphate-dependent aminotransferase family. Csd subfamily.</text>
</comment>
<dbReference type="GO" id="GO:0031071">
    <property type="term" value="F:cysteine desulfurase activity"/>
    <property type="evidence" value="ECO:0007669"/>
    <property type="project" value="UniProtKB-EC"/>
</dbReference>
<dbReference type="GO" id="GO:0030170">
    <property type="term" value="F:pyridoxal phosphate binding"/>
    <property type="evidence" value="ECO:0007669"/>
    <property type="project" value="InterPro"/>
</dbReference>
<organism evidence="9 10">
    <name type="scientific">Schinkia azotoformans MEV2011</name>
    <dbReference type="NCBI Taxonomy" id="1348973"/>
    <lineage>
        <taxon>Bacteria</taxon>
        <taxon>Bacillati</taxon>
        <taxon>Bacillota</taxon>
        <taxon>Bacilli</taxon>
        <taxon>Bacillales</taxon>
        <taxon>Bacillaceae</taxon>
        <taxon>Calidifontibacillus/Schinkia group</taxon>
        <taxon>Schinkia</taxon>
    </lineage>
</organism>
<gene>
    <name evidence="9" type="ORF">M670_02785</name>
</gene>
<dbReference type="NCBIfam" id="TIGR01977">
    <property type="entry name" value="am_tr_V_EF2568"/>
    <property type="match status" value="1"/>
</dbReference>
<keyword evidence="5" id="KW-0663">Pyridoxal phosphate</keyword>
<sequence>MIYFDQAASSFPKPKEVTDAVVEALTKYGANPGRGSHALANEAGNKIYEARVQLAQFFGLADPRRVVFTQNATGALNIGIQGLALKHGDHVITTAYEHNSVRRPLERLKSEIGIEITYIQPNHNGEINIEELEKAITAHTKLLVVTHGSNLTGAIIPIEVLGKISKKHKLIFMVDASQTAGILPLNMEEMNIDLLAFAGHKGLMGPQGTGALLINKNVELKPLITGGTGHFSEKIEQPDELPERLESGTLNTPGIAGLLAGVLFIKEKGLDVIFKHEQLLTDACKKGLKKVNGVTVYGPDEDIKQLAVVSFNIDGVDSQEVAMILDQHYKIAVRAGLHCTPLAHQSIGTIGQGGTLRASFGIFNTVDEVEKFVQAIDEIRAGYLA</sequence>
<dbReference type="InterPro" id="IPR015424">
    <property type="entry name" value="PyrdxlP-dep_Trfase"/>
</dbReference>
<comment type="caution">
    <text evidence="9">The sequence shown here is derived from an EMBL/GenBank/DDBJ whole genome shotgun (WGS) entry which is preliminary data.</text>
</comment>
<dbReference type="InterPro" id="IPR015422">
    <property type="entry name" value="PyrdxlP-dep_Trfase_small"/>
</dbReference>
<dbReference type="AlphaFoldDB" id="A0A072NKQ2"/>
<dbReference type="SUPFAM" id="SSF53383">
    <property type="entry name" value="PLP-dependent transferases"/>
    <property type="match status" value="1"/>
</dbReference>
<evidence type="ECO:0000256" key="4">
    <source>
        <dbReference type="ARBA" id="ARBA00022679"/>
    </source>
</evidence>
<dbReference type="PROSITE" id="PS00595">
    <property type="entry name" value="AA_TRANSFER_CLASS_5"/>
    <property type="match status" value="1"/>
</dbReference>
<keyword evidence="4" id="KW-0808">Transferase</keyword>
<dbReference type="InterPro" id="IPR000192">
    <property type="entry name" value="Aminotrans_V_dom"/>
</dbReference>
<evidence type="ECO:0000313" key="9">
    <source>
        <dbReference type="EMBL" id="KEF38026.1"/>
    </source>
</evidence>
<evidence type="ECO:0000256" key="1">
    <source>
        <dbReference type="ARBA" id="ARBA00001933"/>
    </source>
</evidence>
<dbReference type="InterPro" id="IPR020578">
    <property type="entry name" value="Aminotrans_V_PyrdxlP_BS"/>
</dbReference>
<dbReference type="InterPro" id="IPR015421">
    <property type="entry name" value="PyrdxlP-dep_Trfase_major"/>
</dbReference>
<dbReference type="PANTHER" id="PTHR43586:SF4">
    <property type="entry name" value="ISOPENICILLIN N EPIMERASE"/>
    <property type="match status" value="1"/>
</dbReference>
<evidence type="ECO:0000256" key="2">
    <source>
        <dbReference type="ARBA" id="ARBA00010447"/>
    </source>
</evidence>
<protein>
    <recommendedName>
        <fullName evidence="3">cysteine desulfurase</fullName>
        <ecNumber evidence="3">2.8.1.7</ecNumber>
    </recommendedName>
</protein>
<evidence type="ECO:0000256" key="6">
    <source>
        <dbReference type="ARBA" id="ARBA00050776"/>
    </source>
</evidence>
<feature type="domain" description="Aminotransferase class V" evidence="8">
    <location>
        <begin position="2"/>
        <end position="372"/>
    </location>
</feature>
<dbReference type="PANTHER" id="PTHR43586">
    <property type="entry name" value="CYSTEINE DESULFURASE"/>
    <property type="match status" value="1"/>
</dbReference>
<proteinExistence type="inferred from homology"/>
<dbReference type="EMBL" id="JJRY01000010">
    <property type="protein sequence ID" value="KEF38026.1"/>
    <property type="molecule type" value="Genomic_DNA"/>
</dbReference>
<evidence type="ECO:0000313" key="10">
    <source>
        <dbReference type="Proteomes" id="UP000027936"/>
    </source>
</evidence>
<name>A0A072NKQ2_SCHAZ</name>
<comment type="catalytic activity">
    <reaction evidence="6">
        <text>(sulfur carrier)-H + L-cysteine = (sulfur carrier)-SH + L-alanine</text>
        <dbReference type="Rhea" id="RHEA:43892"/>
        <dbReference type="Rhea" id="RHEA-COMP:14737"/>
        <dbReference type="Rhea" id="RHEA-COMP:14739"/>
        <dbReference type="ChEBI" id="CHEBI:29917"/>
        <dbReference type="ChEBI" id="CHEBI:35235"/>
        <dbReference type="ChEBI" id="CHEBI:57972"/>
        <dbReference type="ChEBI" id="CHEBI:64428"/>
        <dbReference type="EC" id="2.8.1.7"/>
    </reaction>
</comment>
<dbReference type="InterPro" id="IPR016454">
    <property type="entry name" value="Cysteine_dSase"/>
</dbReference>
<dbReference type="Pfam" id="PF00266">
    <property type="entry name" value="Aminotran_5"/>
    <property type="match status" value="1"/>
</dbReference>
<accession>A0A072NKQ2</accession>
<dbReference type="InterPro" id="IPR010970">
    <property type="entry name" value="Cys_dSase_SufS"/>
</dbReference>
<dbReference type="OrthoDB" id="9804366at2"/>
<dbReference type="Gene3D" id="3.40.640.10">
    <property type="entry name" value="Type I PLP-dependent aspartate aminotransferase-like (Major domain)"/>
    <property type="match status" value="1"/>
</dbReference>
<dbReference type="GO" id="GO:0006534">
    <property type="term" value="P:cysteine metabolic process"/>
    <property type="evidence" value="ECO:0007669"/>
    <property type="project" value="InterPro"/>
</dbReference>
<dbReference type="CDD" id="cd06453">
    <property type="entry name" value="SufS_like"/>
    <property type="match status" value="1"/>
</dbReference>
<dbReference type="InterPro" id="IPR010969">
    <property type="entry name" value="Cys_dSase-rel_unknwn_funct"/>
</dbReference>
<comment type="cofactor">
    <cofactor evidence="1 7">
        <name>pyridoxal 5'-phosphate</name>
        <dbReference type="ChEBI" id="CHEBI:597326"/>
    </cofactor>
</comment>
<dbReference type="PIRSF" id="PIRSF005572">
    <property type="entry name" value="NifS"/>
    <property type="match status" value="1"/>
</dbReference>
<evidence type="ECO:0000256" key="3">
    <source>
        <dbReference type="ARBA" id="ARBA00012239"/>
    </source>
</evidence>
<dbReference type="Proteomes" id="UP000027936">
    <property type="component" value="Unassembled WGS sequence"/>
</dbReference>